<gene>
    <name evidence="2" type="ORF">PILCRDRAFT_59447</name>
</gene>
<reference evidence="3" key="2">
    <citation type="submission" date="2015-01" db="EMBL/GenBank/DDBJ databases">
        <title>Evolutionary Origins and Diversification of the Mycorrhizal Mutualists.</title>
        <authorList>
            <consortium name="DOE Joint Genome Institute"/>
            <consortium name="Mycorrhizal Genomics Consortium"/>
            <person name="Kohler A."/>
            <person name="Kuo A."/>
            <person name="Nagy L.G."/>
            <person name="Floudas D."/>
            <person name="Copeland A."/>
            <person name="Barry K.W."/>
            <person name="Cichocki N."/>
            <person name="Veneault-Fourrey C."/>
            <person name="LaButti K."/>
            <person name="Lindquist E.A."/>
            <person name="Lipzen A."/>
            <person name="Lundell T."/>
            <person name="Morin E."/>
            <person name="Murat C."/>
            <person name="Riley R."/>
            <person name="Ohm R."/>
            <person name="Sun H."/>
            <person name="Tunlid A."/>
            <person name="Henrissat B."/>
            <person name="Grigoriev I.V."/>
            <person name="Hibbett D.S."/>
            <person name="Martin F."/>
        </authorList>
    </citation>
    <scope>NUCLEOTIDE SEQUENCE [LARGE SCALE GENOMIC DNA]</scope>
    <source>
        <strain evidence="3">F 1598</strain>
    </source>
</reference>
<feature type="domain" description="F-box" evidence="1">
    <location>
        <begin position="13"/>
        <end position="49"/>
    </location>
</feature>
<dbReference type="SMART" id="SM00256">
    <property type="entry name" value="FBOX"/>
    <property type="match status" value="1"/>
</dbReference>
<dbReference type="PROSITE" id="PS50181">
    <property type="entry name" value="FBOX"/>
    <property type="match status" value="1"/>
</dbReference>
<keyword evidence="3" id="KW-1185">Reference proteome</keyword>
<evidence type="ECO:0000313" key="3">
    <source>
        <dbReference type="Proteomes" id="UP000054166"/>
    </source>
</evidence>
<dbReference type="SUPFAM" id="SSF81383">
    <property type="entry name" value="F-box domain"/>
    <property type="match status" value="1"/>
</dbReference>
<dbReference type="InterPro" id="IPR001810">
    <property type="entry name" value="F-box_dom"/>
</dbReference>
<accession>A0A0C3CM54</accession>
<dbReference type="InParanoid" id="A0A0C3CM54"/>
<dbReference type="Gene3D" id="1.20.1280.50">
    <property type="match status" value="1"/>
</dbReference>
<proteinExistence type="predicted"/>
<dbReference type="OrthoDB" id="2745718at2759"/>
<dbReference type="AlphaFoldDB" id="A0A0C3CM54"/>
<sequence>MQSGIRDSQPTAKNSICDLPVELLVVIFQELDIQTLFRCKVVCRLFRDIDDVGLQYKIELALAGMEDGPPSHLTPRDRIEMLRARQKAWSTLTWTSEETIAVEGHSWELFGGILAQADGPSSIVFRQLPSKFRGLESFEWRVDNLNFMFMDFAMDHSLDLLVAIEMEHCKIHLRSLTTGEPHPLAFNPVIQHDSLDVDQAWIFKMRNSGSFIGVLTSLDLGRLLVFYNWRTGERVLELNEPMPRCFAFLTDDLVMVASLEATPLHASLSIYDLNLAPTDAGICTFLLPQVRDQSSMLTTKISIGGDQSCLWVPHSSLKVPFFTSHKNKLLEITYSSNGEACRLFYVFFVPISTILKHVHAIQTGEADCNIIPWNEWGVRGARFLRLGYNPSSSWVRCAYGQEYVMGDQYLPSQGYKTVRLYDFNSLSLKRALSSVGHTDDRKKEIIADTTGVEVDTFEFPVFSSLPYQVRTVQLPARGSDGRHMLYAAMMLTEDALIAVSVSRKLSMKYISCSPATLSEPGQGLILSLFDQPIGTSLFT</sequence>
<evidence type="ECO:0000313" key="2">
    <source>
        <dbReference type="EMBL" id="KIM90752.1"/>
    </source>
</evidence>
<dbReference type="Proteomes" id="UP000054166">
    <property type="component" value="Unassembled WGS sequence"/>
</dbReference>
<organism evidence="2 3">
    <name type="scientific">Piloderma croceum (strain F 1598)</name>
    <dbReference type="NCBI Taxonomy" id="765440"/>
    <lineage>
        <taxon>Eukaryota</taxon>
        <taxon>Fungi</taxon>
        <taxon>Dikarya</taxon>
        <taxon>Basidiomycota</taxon>
        <taxon>Agaricomycotina</taxon>
        <taxon>Agaricomycetes</taxon>
        <taxon>Agaricomycetidae</taxon>
        <taxon>Atheliales</taxon>
        <taxon>Atheliaceae</taxon>
        <taxon>Piloderma</taxon>
    </lineage>
</organism>
<reference evidence="2 3" key="1">
    <citation type="submission" date="2014-04" db="EMBL/GenBank/DDBJ databases">
        <authorList>
            <consortium name="DOE Joint Genome Institute"/>
            <person name="Kuo A."/>
            <person name="Tarkka M."/>
            <person name="Buscot F."/>
            <person name="Kohler A."/>
            <person name="Nagy L.G."/>
            <person name="Floudas D."/>
            <person name="Copeland A."/>
            <person name="Barry K.W."/>
            <person name="Cichocki N."/>
            <person name="Veneault-Fourrey C."/>
            <person name="LaButti K."/>
            <person name="Lindquist E.A."/>
            <person name="Lipzen A."/>
            <person name="Lundell T."/>
            <person name="Morin E."/>
            <person name="Murat C."/>
            <person name="Sun H."/>
            <person name="Tunlid A."/>
            <person name="Henrissat B."/>
            <person name="Grigoriev I.V."/>
            <person name="Hibbett D.S."/>
            <person name="Martin F."/>
            <person name="Nordberg H.P."/>
            <person name="Cantor M.N."/>
            <person name="Hua S.X."/>
        </authorList>
    </citation>
    <scope>NUCLEOTIDE SEQUENCE [LARGE SCALE GENOMIC DNA]</scope>
    <source>
        <strain evidence="2 3">F 1598</strain>
    </source>
</reference>
<dbReference type="HOGENOM" id="CLU_007279_3_1_1"/>
<dbReference type="STRING" id="765440.A0A0C3CM54"/>
<dbReference type="Pfam" id="PF12937">
    <property type="entry name" value="F-box-like"/>
    <property type="match status" value="1"/>
</dbReference>
<dbReference type="EMBL" id="KN832972">
    <property type="protein sequence ID" value="KIM90752.1"/>
    <property type="molecule type" value="Genomic_DNA"/>
</dbReference>
<protein>
    <recommendedName>
        <fullName evidence="1">F-box domain-containing protein</fullName>
    </recommendedName>
</protein>
<evidence type="ECO:0000259" key="1">
    <source>
        <dbReference type="PROSITE" id="PS50181"/>
    </source>
</evidence>
<dbReference type="InterPro" id="IPR036047">
    <property type="entry name" value="F-box-like_dom_sf"/>
</dbReference>
<name>A0A0C3CM54_PILCF</name>